<feature type="compositionally biased region" description="Low complexity" evidence="4">
    <location>
        <begin position="179"/>
        <end position="216"/>
    </location>
</feature>
<keyword evidence="2" id="KW-0964">Secreted</keyword>
<accession>A0A075SL22</accession>
<keyword evidence="5" id="KW-1133">Transmembrane helix</keyword>
<feature type="region of interest" description="Disordered" evidence="4">
    <location>
        <begin position="131"/>
        <end position="161"/>
    </location>
</feature>
<proteinExistence type="predicted"/>
<dbReference type="PATRIC" id="fig|1214179.4.peg.1727"/>
<evidence type="ECO:0000256" key="4">
    <source>
        <dbReference type="SAM" id="MobiDB-lite"/>
    </source>
</evidence>
<dbReference type="HOGENOM" id="CLU_1155847_0_0_9"/>
<evidence type="ECO:0000256" key="3">
    <source>
        <dbReference type="ARBA" id="ARBA00022729"/>
    </source>
</evidence>
<dbReference type="AlphaFoldDB" id="A0A075SL22"/>
<dbReference type="RefSeq" id="WP_024381663.1">
    <property type="nucleotide sequence ID" value="NZ_ALLE01000012.1"/>
</dbReference>
<evidence type="ECO:0000313" key="6">
    <source>
        <dbReference type="EMBL" id="AIG44101.1"/>
    </source>
</evidence>
<keyword evidence="5" id="KW-0812">Transmembrane</keyword>
<evidence type="ECO:0000256" key="1">
    <source>
        <dbReference type="ARBA" id="ARBA00004613"/>
    </source>
</evidence>
<sequence length="240" mass="25629">MEKKFEKLSLAEIGIISFMGLILLISLGASWYKNAQSETSDTKTVQQVPNQKKTVDTLFQDAENAVIVLEGTHTEEKLAEAQSAVNKVTDATKKVALQKRIDQVKELVGQQTDAQIQAKLKAELVRAEAAQKVADEKKVSETGTSQSTDPAEASETSQESYVVPNQNIYGNQSVSSTSQYTSSVASTSTSTSVPPTSEVAPVVETPTVSETPAETTDSTTSLVESVETVPTADESSPDNP</sequence>
<feature type="region of interest" description="Disordered" evidence="4">
    <location>
        <begin position="179"/>
        <end position="240"/>
    </location>
</feature>
<evidence type="ECO:0000256" key="5">
    <source>
        <dbReference type="SAM" id="Phobius"/>
    </source>
</evidence>
<gene>
    <name evidence="6" type="ORF">ID09_08740</name>
</gene>
<evidence type="ECO:0008006" key="8">
    <source>
        <dbReference type="Google" id="ProtNLM"/>
    </source>
</evidence>
<dbReference type="GO" id="GO:0005576">
    <property type="term" value="C:extracellular region"/>
    <property type="evidence" value="ECO:0007669"/>
    <property type="project" value="UniProtKB-SubCell"/>
</dbReference>
<dbReference type="Proteomes" id="UP000028185">
    <property type="component" value="Chromosome"/>
</dbReference>
<evidence type="ECO:0000256" key="2">
    <source>
        <dbReference type="ARBA" id="ARBA00022525"/>
    </source>
</evidence>
<dbReference type="Gene3D" id="1.10.10.1270">
    <property type="entry name" value="Sbi, C3 binding domain IV"/>
    <property type="match status" value="1"/>
</dbReference>
<keyword evidence="5" id="KW-0472">Membrane</keyword>
<evidence type="ECO:0000313" key="7">
    <source>
        <dbReference type="Proteomes" id="UP000028185"/>
    </source>
</evidence>
<name>A0A075SL22_STRSU</name>
<keyword evidence="3" id="KW-0732">Signal</keyword>
<comment type="subcellular location">
    <subcellularLocation>
        <location evidence="1">Secreted</location>
    </subcellularLocation>
</comment>
<feature type="transmembrane region" description="Helical" evidence="5">
    <location>
        <begin position="12"/>
        <end position="32"/>
    </location>
</feature>
<feature type="compositionally biased region" description="Polar residues" evidence="4">
    <location>
        <begin position="141"/>
        <end position="161"/>
    </location>
</feature>
<dbReference type="EMBL" id="CP008921">
    <property type="protein sequence ID" value="AIG44101.1"/>
    <property type="molecule type" value="Genomic_DNA"/>
</dbReference>
<reference evidence="6 7" key="1">
    <citation type="journal article" date="2014" name="Genome Announc.">
        <title>Whole-Genome Sequence of Streptococcus suis Serotype 4 Reference Strain 6407.</title>
        <authorList>
            <person name="Wang K."/>
            <person name="Chen J."/>
            <person name="Yao H."/>
            <person name="Lu C."/>
        </authorList>
    </citation>
    <scope>NUCLEOTIDE SEQUENCE [LARGE SCALE GENOMIC DNA]</scope>
    <source>
        <strain evidence="6">6407</strain>
    </source>
</reference>
<protein>
    <recommendedName>
        <fullName evidence="8">Extracellular serine protease</fullName>
    </recommendedName>
</protein>
<organism evidence="6 7">
    <name type="scientific">Streptococcus suis 6407</name>
    <dbReference type="NCBI Taxonomy" id="1214179"/>
    <lineage>
        <taxon>Bacteria</taxon>
        <taxon>Bacillati</taxon>
        <taxon>Bacillota</taxon>
        <taxon>Bacilli</taxon>
        <taxon>Lactobacillales</taxon>
        <taxon>Streptococcaceae</taxon>
        <taxon>Streptococcus</taxon>
    </lineage>
</organism>
<dbReference type="InterPro" id="IPR041909">
    <property type="entry name" value="Sbi_C3_db_domIV"/>
</dbReference>